<gene>
    <name evidence="2" type="ORF">SRB5_40040</name>
</gene>
<reference evidence="2 3" key="1">
    <citation type="submission" date="2019-10" db="EMBL/GenBank/DDBJ databases">
        <title>Streptomyces smaragdinus sp. nov. and Streptomyces fabii sp. nov., isolated from the gut of fungus growing-termite Macrotermes natalensis.</title>
        <authorList>
            <person name="Schwitalla J."/>
            <person name="Benndorf R."/>
            <person name="Martin K."/>
            <person name="De Beer W."/>
            <person name="Kaster A.-K."/>
            <person name="Vollmers J."/>
            <person name="Poulsen M."/>
            <person name="Beemelmanns C."/>
        </authorList>
    </citation>
    <scope>NUCLEOTIDE SEQUENCE [LARGE SCALE GENOMIC DNA]</scope>
    <source>
        <strain evidence="2 3">RB5</strain>
    </source>
</reference>
<feature type="transmembrane region" description="Helical" evidence="1">
    <location>
        <begin position="104"/>
        <end position="121"/>
    </location>
</feature>
<keyword evidence="1" id="KW-0472">Membrane</keyword>
<feature type="transmembrane region" description="Helical" evidence="1">
    <location>
        <begin position="187"/>
        <end position="210"/>
    </location>
</feature>
<evidence type="ECO:0000313" key="2">
    <source>
        <dbReference type="EMBL" id="MQY13848.1"/>
    </source>
</evidence>
<feature type="transmembrane region" description="Helical" evidence="1">
    <location>
        <begin position="151"/>
        <end position="175"/>
    </location>
</feature>
<proteinExistence type="predicted"/>
<protein>
    <submittedName>
        <fullName evidence="2">Uncharacterized protein</fullName>
    </submittedName>
</protein>
<evidence type="ECO:0000313" key="3">
    <source>
        <dbReference type="Proteomes" id="UP000466345"/>
    </source>
</evidence>
<sequence>MTQPDTTTGTPPQLTKNIPAQGATDVIHDIGYRHYDGPRLGRAYARRSLYVQSLRGAYGLGRSARSKILPMILFGLMNIVALILDAVAIYAGTMTELPIDYTDYAFYMTPVLYLYIGSQAPQSVSRDLRFRTIPLYFSRPINQADYVSAKYAALTTAMFVFTATPLVLLYLGALLAKFDFADNTTGFLQALVSVAILSALFSAVGLLLAALTPRRGFGVAAVIAVLFVSQGAVSVVQGICFHQDKADAIGWVGLGSPTTLVDNIQSAFLGATPITPEGVEPSTAAGVASLAVCALIIAGCCALLLRRYRKAGL</sequence>
<keyword evidence="1" id="KW-0812">Transmembrane</keyword>
<keyword evidence="1" id="KW-1133">Transmembrane helix</keyword>
<comment type="caution">
    <text evidence="2">The sequence shown here is derived from an EMBL/GenBank/DDBJ whole genome shotgun (WGS) entry which is preliminary data.</text>
</comment>
<feature type="transmembrane region" description="Helical" evidence="1">
    <location>
        <begin position="217"/>
        <end position="239"/>
    </location>
</feature>
<evidence type="ECO:0000256" key="1">
    <source>
        <dbReference type="SAM" id="Phobius"/>
    </source>
</evidence>
<dbReference type="Proteomes" id="UP000466345">
    <property type="component" value="Unassembled WGS sequence"/>
</dbReference>
<accession>A0A7K0CK41</accession>
<dbReference type="EMBL" id="WEGJ01000015">
    <property type="protein sequence ID" value="MQY13848.1"/>
    <property type="molecule type" value="Genomic_DNA"/>
</dbReference>
<dbReference type="AlphaFoldDB" id="A0A7K0CK41"/>
<organism evidence="2 3">
    <name type="scientific">Streptomyces smaragdinus</name>
    <dbReference type="NCBI Taxonomy" id="2585196"/>
    <lineage>
        <taxon>Bacteria</taxon>
        <taxon>Bacillati</taxon>
        <taxon>Actinomycetota</taxon>
        <taxon>Actinomycetes</taxon>
        <taxon>Kitasatosporales</taxon>
        <taxon>Streptomycetaceae</taxon>
        <taxon>Streptomyces</taxon>
    </lineage>
</organism>
<feature type="transmembrane region" description="Helical" evidence="1">
    <location>
        <begin position="68"/>
        <end position="92"/>
    </location>
</feature>
<feature type="transmembrane region" description="Helical" evidence="1">
    <location>
        <begin position="284"/>
        <end position="305"/>
    </location>
</feature>
<name>A0A7K0CK41_9ACTN</name>
<keyword evidence="3" id="KW-1185">Reference proteome</keyword>